<accession>F5S4F0</accession>
<evidence type="ECO:0000313" key="3">
    <source>
        <dbReference type="Proteomes" id="UP000004207"/>
    </source>
</evidence>
<name>F5S4F0_KINKI</name>
<dbReference type="Pfam" id="PF16747">
    <property type="entry name" value="Adhesin_E"/>
    <property type="match status" value="1"/>
</dbReference>
<dbReference type="InterPro" id="IPR031939">
    <property type="entry name" value="Adhesin_E-like"/>
</dbReference>
<dbReference type="AlphaFoldDB" id="F5S4F0"/>
<comment type="caution">
    <text evidence="2">The sequence shown here is derived from an EMBL/GenBank/DDBJ whole genome shotgun (WGS) entry which is preliminary data.</text>
</comment>
<dbReference type="HOGENOM" id="CLU_114903_0_0_4"/>
<organism evidence="2 3">
    <name type="scientific">Kingella kingae ATCC 23330</name>
    <dbReference type="NCBI Taxonomy" id="887327"/>
    <lineage>
        <taxon>Bacteria</taxon>
        <taxon>Pseudomonadati</taxon>
        <taxon>Pseudomonadota</taxon>
        <taxon>Betaproteobacteria</taxon>
        <taxon>Neisseriales</taxon>
        <taxon>Neisseriaceae</taxon>
        <taxon>Kingella</taxon>
    </lineage>
</organism>
<proteinExistence type="predicted"/>
<gene>
    <name evidence="2" type="ORF">HMPREF0476_0083</name>
</gene>
<dbReference type="Proteomes" id="UP000004207">
    <property type="component" value="Unassembled WGS sequence"/>
</dbReference>
<evidence type="ECO:0000259" key="1">
    <source>
        <dbReference type="Pfam" id="PF16747"/>
    </source>
</evidence>
<evidence type="ECO:0000313" key="2">
    <source>
        <dbReference type="EMBL" id="EGK12084.1"/>
    </source>
</evidence>
<dbReference type="STRING" id="504.KKKWG1_0535"/>
<reference evidence="2 3" key="1">
    <citation type="submission" date="2011-04" db="EMBL/GenBank/DDBJ databases">
        <authorList>
            <person name="Muzny D."/>
            <person name="Qin X."/>
            <person name="Deng J."/>
            <person name="Jiang H."/>
            <person name="Liu Y."/>
            <person name="Qu J."/>
            <person name="Song X.-Z."/>
            <person name="Zhang L."/>
            <person name="Thornton R."/>
            <person name="Coyle M."/>
            <person name="Francisco L."/>
            <person name="Jackson L."/>
            <person name="Javaid M."/>
            <person name="Korchina V."/>
            <person name="Kovar C."/>
            <person name="Mata R."/>
            <person name="Mathew T."/>
            <person name="Ngo R."/>
            <person name="Nguyen L."/>
            <person name="Nguyen N."/>
            <person name="Okwuonu G."/>
            <person name="Ongeri F."/>
            <person name="Pham C."/>
            <person name="Simmons D."/>
            <person name="Wilczek-Boney K."/>
            <person name="Hale W."/>
            <person name="Jakkamsetti A."/>
            <person name="Pham P."/>
            <person name="Ruth R."/>
            <person name="San Lucas F."/>
            <person name="Warren J."/>
            <person name="Zhang J."/>
            <person name="Zhao Z."/>
            <person name="Zhou C."/>
            <person name="Zhu D."/>
            <person name="Lee S."/>
            <person name="Bess C."/>
            <person name="Blankenburg K."/>
            <person name="Forbes L."/>
            <person name="Fu Q."/>
            <person name="Gubbala S."/>
            <person name="Hirani K."/>
            <person name="Jayaseelan J.C."/>
            <person name="Lara F."/>
            <person name="Munidasa M."/>
            <person name="Palculict T."/>
            <person name="Patil S."/>
            <person name="Pu L.-L."/>
            <person name="Saada N."/>
            <person name="Tang L."/>
            <person name="Weissenberger G."/>
            <person name="Zhu Y."/>
            <person name="Hemphill L."/>
            <person name="Shang Y."/>
            <person name="Youmans B."/>
            <person name="Ayvaz T."/>
            <person name="Ross M."/>
            <person name="Santibanez J."/>
            <person name="Aqrawi P."/>
            <person name="Gross S."/>
            <person name="Joshi V."/>
            <person name="Fowler G."/>
            <person name="Nazareth L."/>
            <person name="Reid J."/>
            <person name="Worley K."/>
            <person name="Petrosino J."/>
            <person name="Highlander S."/>
            <person name="Gibbs R."/>
        </authorList>
    </citation>
    <scope>NUCLEOTIDE SEQUENCE [LARGE SCALE GENOMIC DNA]</scope>
    <source>
        <strain evidence="2 3">ATCC 23330</strain>
    </source>
</reference>
<sequence>MAGGRIGFISAPLHQQNGKTRILAVFGKAACTNRVLRGTICVCFVHKGFFMQTFIRATSVLLALFLTACGTTQSSQSNPANQQTSQLLNAKGKWQSLGKISNGNMEVSYDTGSLHVTQGIIQIRSRTVVRDMEKENFINTPDYKTAVGEWEMVCAKQTYRLQSMSFFDVKRNVLAQHSYTHQQTPPMPIQPNTPAKVLFDVACGKTN</sequence>
<protein>
    <recommendedName>
        <fullName evidence="1">Surface-adhesin protein E-like domain-containing protein</fullName>
    </recommendedName>
</protein>
<dbReference type="eggNOG" id="ENOG5032RT0">
    <property type="taxonomic scope" value="Bacteria"/>
</dbReference>
<feature type="domain" description="Surface-adhesin protein E-like" evidence="1">
    <location>
        <begin position="94"/>
        <end position="204"/>
    </location>
</feature>
<keyword evidence="3" id="KW-1185">Reference proteome</keyword>
<dbReference type="EMBL" id="AFHS01000004">
    <property type="protein sequence ID" value="EGK12084.1"/>
    <property type="molecule type" value="Genomic_DNA"/>
</dbReference>